<keyword evidence="9" id="KW-0007">Acetylation</keyword>
<evidence type="ECO:0000256" key="21">
    <source>
        <dbReference type="ARBA" id="ARBA00050199"/>
    </source>
</evidence>
<dbReference type="GO" id="GO:0005634">
    <property type="term" value="C:nucleus"/>
    <property type="evidence" value="ECO:0007669"/>
    <property type="project" value="UniProtKB-SubCell"/>
</dbReference>
<dbReference type="GO" id="GO:0005739">
    <property type="term" value="C:mitochondrion"/>
    <property type="evidence" value="ECO:0007669"/>
    <property type="project" value="UniProtKB-SubCell"/>
</dbReference>
<evidence type="ECO:0000256" key="22">
    <source>
        <dbReference type="ARBA" id="ARBA00052976"/>
    </source>
</evidence>
<comment type="catalytic activity">
    <reaction evidence="16">
        <text>octanoyl-CoA + H2O = octanoate + CoA + H(+)</text>
        <dbReference type="Rhea" id="RHEA:30143"/>
        <dbReference type="ChEBI" id="CHEBI:15377"/>
        <dbReference type="ChEBI" id="CHEBI:15378"/>
        <dbReference type="ChEBI" id="CHEBI:25646"/>
        <dbReference type="ChEBI" id="CHEBI:57287"/>
        <dbReference type="ChEBI" id="CHEBI:57386"/>
    </reaction>
    <physiologicalReaction direction="left-to-right" evidence="16">
        <dbReference type="Rhea" id="RHEA:30144"/>
    </physiologicalReaction>
</comment>
<comment type="subunit">
    <text evidence="24">Homotetramer. Interacts with PCTP.</text>
</comment>
<comment type="catalytic activity">
    <reaction evidence="18">
        <text>decanoyl-CoA + H2O = decanoate + CoA + H(+)</text>
        <dbReference type="Rhea" id="RHEA:40059"/>
        <dbReference type="ChEBI" id="CHEBI:15377"/>
        <dbReference type="ChEBI" id="CHEBI:15378"/>
        <dbReference type="ChEBI" id="CHEBI:27689"/>
        <dbReference type="ChEBI" id="CHEBI:57287"/>
        <dbReference type="ChEBI" id="CHEBI:61430"/>
    </reaction>
    <physiologicalReaction direction="left-to-right" evidence="18">
        <dbReference type="Rhea" id="RHEA:40060"/>
    </physiologicalReaction>
</comment>
<comment type="catalytic activity">
    <reaction evidence="1">
        <text>butanoyl-CoA + H2O = butanoate + CoA + H(+)</text>
        <dbReference type="Rhea" id="RHEA:40111"/>
        <dbReference type="ChEBI" id="CHEBI:15377"/>
        <dbReference type="ChEBI" id="CHEBI:15378"/>
        <dbReference type="ChEBI" id="CHEBI:17968"/>
        <dbReference type="ChEBI" id="CHEBI:57287"/>
        <dbReference type="ChEBI" id="CHEBI:57371"/>
    </reaction>
    <physiologicalReaction direction="left-to-right" evidence="1">
        <dbReference type="Rhea" id="RHEA:40112"/>
    </physiologicalReaction>
</comment>
<proteinExistence type="inferred from homology"/>
<dbReference type="EMBL" id="AAGW02052041">
    <property type="status" value="NOT_ANNOTATED_CDS"/>
    <property type="molecule type" value="Genomic_DNA"/>
</dbReference>
<evidence type="ECO:0000256" key="8">
    <source>
        <dbReference type="ARBA" id="ARBA00022801"/>
    </source>
</evidence>
<dbReference type="SUPFAM" id="SSF54637">
    <property type="entry name" value="Thioesterase/thiol ester dehydrase-isomerase"/>
    <property type="match status" value="1"/>
</dbReference>
<dbReference type="EC" id="3.1.2.2" evidence="15"/>
<feature type="compositionally biased region" description="Basic residues" evidence="29">
    <location>
        <begin position="125"/>
        <end position="137"/>
    </location>
</feature>
<evidence type="ECO:0000256" key="19">
    <source>
        <dbReference type="ARBA" id="ARBA00048074"/>
    </source>
</evidence>
<dbReference type="FunFam" id="3.10.129.10:FF:000021">
    <property type="entry name" value="Acyl-coenzyme A thioesterase 13"/>
    <property type="match status" value="1"/>
</dbReference>
<evidence type="ECO:0000256" key="1">
    <source>
        <dbReference type="ARBA" id="ARBA00000295"/>
    </source>
</evidence>
<evidence type="ECO:0000256" key="25">
    <source>
        <dbReference type="ARBA" id="ARBA00067273"/>
    </source>
</evidence>
<feature type="compositionally biased region" description="Polar residues" evidence="29">
    <location>
        <begin position="15"/>
        <end position="35"/>
    </location>
</feature>
<sequence length="395" mass="41425">MVSRLAHQGPDHLSGNETSGSRLSHASKSNSTPQVFPSAPQQGGSRPPGGPSPPSAPRLSPGPGLRGAAFQDALLHRPLEVGVQRPLKSKGTGWAARSSKRARAEEGREGVLPSPSRSRPGSTAPRRRRSSPRRRTQHTGAAASSPRDCLPPAPSARRRFANPSTGTSYRLPVPRRRALPRRGRVNRPAGKRAPRLGSGPGAIGASRDAHARAAGARPRAARAPPSGCPAPPRARASLTCGIRAGSGSGGRRRFTMNSLTRTVREVLKAMGSAPCFDRVCDKVTLVSAAPGKVICEMKVEEQHTNKLGTLHGGLTATLVDVISTVALMCTERGAPGVSVDLNITYMAPAKIGEDILITAHILKQGRTLAFASVDLTSKATGKLIAQGRHTKHLGN</sequence>
<comment type="similarity">
    <text evidence="6">Belongs to the thioesterase PaaI family.</text>
</comment>
<dbReference type="Ensembl" id="ENSOCUT00000013782.3">
    <property type="protein sequence ID" value="ENSOCUP00000011857.3"/>
    <property type="gene ID" value="ENSOCUG00000013786.3"/>
</dbReference>
<evidence type="ECO:0000256" key="16">
    <source>
        <dbReference type="ARBA" id="ARBA00047588"/>
    </source>
</evidence>
<dbReference type="InterPro" id="IPR029069">
    <property type="entry name" value="HotDog_dom_sf"/>
</dbReference>
<dbReference type="NCBIfam" id="TIGR00369">
    <property type="entry name" value="unchar_dom_1"/>
    <property type="match status" value="1"/>
</dbReference>
<reference evidence="31" key="3">
    <citation type="submission" date="2025-09" db="UniProtKB">
        <authorList>
            <consortium name="Ensembl"/>
        </authorList>
    </citation>
    <scope>IDENTIFICATION</scope>
    <source>
        <strain evidence="31">Thorbecke</strain>
    </source>
</reference>
<dbReference type="Bgee" id="ENSOCUG00000013786">
    <property type="expression patterns" value="Expressed in heart and 17 other cell types or tissues"/>
</dbReference>
<dbReference type="GO" id="GO:0006629">
    <property type="term" value="P:lipid metabolic process"/>
    <property type="evidence" value="ECO:0007669"/>
    <property type="project" value="UniProtKB-KW"/>
</dbReference>
<evidence type="ECO:0000256" key="23">
    <source>
        <dbReference type="ARBA" id="ARBA00058205"/>
    </source>
</evidence>
<dbReference type="Gene3D" id="3.10.129.10">
    <property type="entry name" value="Hotdog Thioesterase"/>
    <property type="match status" value="1"/>
</dbReference>
<comment type="catalytic activity">
    <reaction evidence="20">
        <text>tetradecanoyl-CoA + H2O = tetradecanoate + CoA + H(+)</text>
        <dbReference type="Rhea" id="RHEA:40119"/>
        <dbReference type="ChEBI" id="CHEBI:15377"/>
        <dbReference type="ChEBI" id="CHEBI:15378"/>
        <dbReference type="ChEBI" id="CHEBI:30807"/>
        <dbReference type="ChEBI" id="CHEBI:57287"/>
        <dbReference type="ChEBI" id="CHEBI:57385"/>
    </reaction>
    <physiologicalReaction direction="left-to-right" evidence="20">
        <dbReference type="Rhea" id="RHEA:40120"/>
    </physiologicalReaction>
</comment>
<evidence type="ECO:0000256" key="28">
    <source>
        <dbReference type="ARBA" id="ARBA00083956"/>
    </source>
</evidence>
<keyword evidence="12" id="KW-0206">Cytoskeleton</keyword>
<dbReference type="InterPro" id="IPR039298">
    <property type="entry name" value="ACOT13"/>
</dbReference>
<dbReference type="InterPro" id="IPR003736">
    <property type="entry name" value="PAAI_dom"/>
</dbReference>
<dbReference type="GO" id="GO:0005819">
    <property type="term" value="C:spindle"/>
    <property type="evidence" value="ECO:0007669"/>
    <property type="project" value="UniProtKB-SubCell"/>
</dbReference>
<dbReference type="PANTHER" id="PTHR21660:SF1">
    <property type="entry name" value="ACYL-COENZYME A THIOESTERASE 13"/>
    <property type="match status" value="1"/>
</dbReference>
<dbReference type="Pfam" id="PF03061">
    <property type="entry name" value="4HBT"/>
    <property type="match status" value="1"/>
</dbReference>
<keyword evidence="10" id="KW-0443">Lipid metabolism</keyword>
<keyword evidence="32" id="KW-1185">Reference proteome</keyword>
<feature type="compositionally biased region" description="Low complexity" evidence="29">
    <location>
        <begin position="212"/>
        <end position="225"/>
    </location>
</feature>
<dbReference type="GeneTree" id="ENSGT00390000013934"/>
<evidence type="ECO:0000256" key="14">
    <source>
        <dbReference type="ARBA" id="ARBA00037002"/>
    </source>
</evidence>
<comment type="catalytic activity">
    <reaction evidence="19">
        <text>dodecanoyl-CoA + H2O = dodecanoate + CoA + H(+)</text>
        <dbReference type="Rhea" id="RHEA:30135"/>
        <dbReference type="ChEBI" id="CHEBI:15377"/>
        <dbReference type="ChEBI" id="CHEBI:15378"/>
        <dbReference type="ChEBI" id="CHEBI:18262"/>
        <dbReference type="ChEBI" id="CHEBI:57287"/>
        <dbReference type="ChEBI" id="CHEBI:57375"/>
    </reaction>
    <physiologicalReaction direction="left-to-right" evidence="19">
        <dbReference type="Rhea" id="RHEA:30136"/>
    </physiologicalReaction>
</comment>
<comment type="catalytic activity">
    <reaction evidence="22">
        <text>a fatty acyl-CoA + H2O = a fatty acid + CoA + H(+)</text>
        <dbReference type="Rhea" id="RHEA:16781"/>
        <dbReference type="ChEBI" id="CHEBI:15377"/>
        <dbReference type="ChEBI" id="CHEBI:15378"/>
        <dbReference type="ChEBI" id="CHEBI:28868"/>
        <dbReference type="ChEBI" id="CHEBI:57287"/>
        <dbReference type="ChEBI" id="CHEBI:77636"/>
    </reaction>
    <physiologicalReaction direction="left-to-right" evidence="22">
        <dbReference type="Rhea" id="RHEA:16782"/>
    </physiologicalReaction>
</comment>
<keyword evidence="13" id="KW-0539">Nucleus</keyword>
<evidence type="ECO:0000256" key="12">
    <source>
        <dbReference type="ARBA" id="ARBA00023212"/>
    </source>
</evidence>
<dbReference type="HOGENOM" id="CLU_089876_12_2_1"/>
<comment type="catalytic activity">
    <reaction evidence="21">
        <text>hexanoyl-CoA + H2O = hexanoate + CoA + H(+)</text>
        <dbReference type="Rhea" id="RHEA:40115"/>
        <dbReference type="ChEBI" id="CHEBI:15377"/>
        <dbReference type="ChEBI" id="CHEBI:15378"/>
        <dbReference type="ChEBI" id="CHEBI:17120"/>
        <dbReference type="ChEBI" id="CHEBI:57287"/>
        <dbReference type="ChEBI" id="CHEBI:62620"/>
    </reaction>
    <physiologicalReaction direction="left-to-right" evidence="21">
        <dbReference type="Rhea" id="RHEA:40116"/>
    </physiologicalReaction>
</comment>
<comment type="subcellular location">
    <subcellularLocation>
        <location evidence="4">Cytoplasm</location>
        <location evidence="4">Cytoskeleton</location>
        <location evidence="4">Spindle</location>
    </subcellularLocation>
    <subcellularLocation>
        <location evidence="5">Cytoplasm</location>
        <location evidence="5">Cytosol</location>
    </subcellularLocation>
    <subcellularLocation>
        <location evidence="3">Mitochondrion</location>
    </subcellularLocation>
    <subcellularLocation>
        <location evidence="2">Nucleus</location>
    </subcellularLocation>
</comment>
<reference evidence="31 32" key="1">
    <citation type="journal article" date="2011" name="Nature">
        <title>A high-resolution map of human evolutionary constraint using 29 mammals.</title>
        <authorList>
            <person name="Lindblad-Toh K."/>
            <person name="Garber M."/>
            <person name="Zuk O."/>
            <person name="Lin M.F."/>
            <person name="Parker B.J."/>
            <person name="Washietl S."/>
            <person name="Kheradpour P."/>
            <person name="Ernst J."/>
            <person name="Jordan G."/>
            <person name="Mauceli E."/>
            <person name="Ward L.D."/>
            <person name="Lowe C.B."/>
            <person name="Holloway A.K."/>
            <person name="Clamp M."/>
            <person name="Gnerre S."/>
            <person name="Alfoldi J."/>
            <person name="Beal K."/>
            <person name="Chang J."/>
            <person name="Clawson H."/>
            <person name="Cuff J."/>
            <person name="Di Palma F."/>
            <person name="Fitzgerald S."/>
            <person name="Flicek P."/>
            <person name="Guttman M."/>
            <person name="Hubisz M.J."/>
            <person name="Jaffe D.B."/>
            <person name="Jungreis I."/>
            <person name="Kent W.J."/>
            <person name="Kostka D."/>
            <person name="Lara M."/>
            <person name="Martins A.L."/>
            <person name="Massingham T."/>
            <person name="Moltke I."/>
            <person name="Raney B.J."/>
            <person name="Rasmussen M.D."/>
            <person name="Robinson J."/>
            <person name="Stark A."/>
            <person name="Vilella A.J."/>
            <person name="Wen J."/>
            <person name="Xie X."/>
            <person name="Zody M.C."/>
            <person name="Baldwin J."/>
            <person name="Bloom T."/>
            <person name="Chin C.W."/>
            <person name="Heiman D."/>
            <person name="Nicol R."/>
            <person name="Nusbaum C."/>
            <person name="Young S."/>
            <person name="Wilkinson J."/>
            <person name="Worley K.C."/>
            <person name="Kovar C.L."/>
            <person name="Muzny D.M."/>
            <person name="Gibbs R.A."/>
            <person name="Cree A."/>
            <person name="Dihn H.H."/>
            <person name="Fowler G."/>
            <person name="Jhangiani S."/>
            <person name="Joshi V."/>
            <person name="Lee S."/>
            <person name="Lewis L.R."/>
            <person name="Nazareth L.V."/>
            <person name="Okwuonu G."/>
            <person name="Santibanez J."/>
            <person name="Warren W.C."/>
            <person name="Mardis E.R."/>
            <person name="Weinstock G.M."/>
            <person name="Wilson R.K."/>
            <person name="Delehaunty K."/>
            <person name="Dooling D."/>
            <person name="Fronik C."/>
            <person name="Fulton L."/>
            <person name="Fulton B."/>
            <person name="Graves T."/>
            <person name="Minx P."/>
            <person name="Sodergren E."/>
            <person name="Birney E."/>
            <person name="Margulies E.H."/>
            <person name="Herrero J."/>
            <person name="Green E.D."/>
            <person name="Haussler D."/>
            <person name="Siepel A."/>
            <person name="Goldman N."/>
            <person name="Pollard K.S."/>
            <person name="Pedersen J.S."/>
            <person name="Lander E.S."/>
            <person name="Kellis M."/>
        </authorList>
    </citation>
    <scope>NUCLEOTIDE SEQUENCE [LARGE SCALE GENOMIC DNA]</scope>
    <source>
        <strain evidence="31 32">Thorbecke inbred</strain>
    </source>
</reference>
<accession>G1T641</accession>
<feature type="domain" description="Thioesterase" evidence="30">
    <location>
        <begin position="308"/>
        <end position="380"/>
    </location>
</feature>
<evidence type="ECO:0000256" key="10">
    <source>
        <dbReference type="ARBA" id="ARBA00023098"/>
    </source>
</evidence>
<dbReference type="GO" id="GO:0047617">
    <property type="term" value="F:fatty acyl-CoA hydrolase activity"/>
    <property type="evidence" value="ECO:0007669"/>
    <property type="project" value="InterPro"/>
</dbReference>
<dbReference type="SMR" id="G1T641"/>
<evidence type="ECO:0000256" key="26">
    <source>
        <dbReference type="ARBA" id="ARBA00075657"/>
    </source>
</evidence>
<dbReference type="InParanoid" id="G1T641"/>
<protein>
    <recommendedName>
        <fullName evidence="25">Acyl-coenzyme A thioesterase 13</fullName>
        <ecNumber evidence="15">3.1.2.2</ecNumber>
    </recommendedName>
    <alternativeName>
        <fullName evidence="27">Hotdog-fold thioesterase superfamily member 2</fullName>
    </alternativeName>
    <alternativeName>
        <fullName evidence="26">Palmitoyl-CoA hydrolase</fullName>
    </alternativeName>
    <alternativeName>
        <fullName evidence="28">Thioesterase superfamily member 2</fullName>
    </alternativeName>
</protein>
<comment type="function">
    <text evidence="23">Catalyzes the hydrolysis of acyl-CoAs into free fatty acids and coenzyme A (CoASH), regulating their respective intracellular levels. Has acyl-CoA thioesterase activity towards medium (C12) and long-chain (C18) fatty acyl-CoA substrates. Can also hydrolyze 3-hydroxyphenylacetyl-CoA and 3,4-dihydroxyphenylacetyl-CoA (in vitro). May play a role in controlling adaptive thermogenesis.</text>
</comment>
<evidence type="ECO:0000256" key="7">
    <source>
        <dbReference type="ARBA" id="ARBA00022490"/>
    </source>
</evidence>
<evidence type="ECO:0000256" key="13">
    <source>
        <dbReference type="ARBA" id="ARBA00023242"/>
    </source>
</evidence>
<evidence type="ECO:0000259" key="30">
    <source>
        <dbReference type="Pfam" id="PF03061"/>
    </source>
</evidence>
<dbReference type="PANTHER" id="PTHR21660">
    <property type="entry name" value="THIOESTERASE SUPERFAMILY MEMBER-RELATED"/>
    <property type="match status" value="1"/>
</dbReference>
<evidence type="ECO:0000256" key="9">
    <source>
        <dbReference type="ARBA" id="ARBA00022990"/>
    </source>
</evidence>
<evidence type="ECO:0000313" key="32">
    <source>
        <dbReference type="Proteomes" id="UP000001811"/>
    </source>
</evidence>
<dbReference type="GO" id="GO:0005829">
    <property type="term" value="C:cytosol"/>
    <property type="evidence" value="ECO:0007669"/>
    <property type="project" value="UniProtKB-SubCell"/>
</dbReference>
<evidence type="ECO:0000256" key="11">
    <source>
        <dbReference type="ARBA" id="ARBA00023128"/>
    </source>
</evidence>
<feature type="region of interest" description="Disordered" evidence="29">
    <location>
        <begin position="1"/>
        <end position="235"/>
    </location>
</feature>
<evidence type="ECO:0000256" key="29">
    <source>
        <dbReference type="SAM" id="MobiDB-lite"/>
    </source>
</evidence>
<dbReference type="Proteomes" id="UP000001811">
    <property type="component" value="Chromosome 12"/>
</dbReference>
<evidence type="ECO:0000256" key="4">
    <source>
        <dbReference type="ARBA" id="ARBA00004186"/>
    </source>
</evidence>
<evidence type="ECO:0000256" key="15">
    <source>
        <dbReference type="ARBA" id="ARBA00038848"/>
    </source>
</evidence>
<evidence type="ECO:0000313" key="31">
    <source>
        <dbReference type="Ensembl" id="ENSOCUP00000011857.3"/>
    </source>
</evidence>
<dbReference type="AlphaFoldDB" id="G1T641"/>
<evidence type="ECO:0000256" key="18">
    <source>
        <dbReference type="ARBA" id="ARBA00047969"/>
    </source>
</evidence>
<evidence type="ECO:0000256" key="27">
    <source>
        <dbReference type="ARBA" id="ARBA00081533"/>
    </source>
</evidence>
<evidence type="ECO:0000256" key="5">
    <source>
        <dbReference type="ARBA" id="ARBA00004514"/>
    </source>
</evidence>
<feature type="compositionally biased region" description="Low complexity" evidence="29">
    <location>
        <begin position="113"/>
        <end position="124"/>
    </location>
</feature>
<dbReference type="PaxDb" id="9986-ENSOCUP00000011857"/>
<feature type="compositionally biased region" description="Basic residues" evidence="29">
    <location>
        <begin position="173"/>
        <end position="194"/>
    </location>
</feature>
<name>G1T641_RABIT</name>
<dbReference type="InterPro" id="IPR006683">
    <property type="entry name" value="Thioestr_dom"/>
</dbReference>
<dbReference type="STRING" id="9986.ENSOCUP00000011857"/>
<comment type="catalytic activity">
    <reaction evidence="14">
        <text>(9Z)-octadecenoyl-CoA + H2O = (9Z)-octadecenoate + CoA + H(+)</text>
        <dbReference type="Rhea" id="RHEA:40139"/>
        <dbReference type="ChEBI" id="CHEBI:15377"/>
        <dbReference type="ChEBI" id="CHEBI:15378"/>
        <dbReference type="ChEBI" id="CHEBI:30823"/>
        <dbReference type="ChEBI" id="CHEBI:57287"/>
        <dbReference type="ChEBI" id="CHEBI:57387"/>
    </reaction>
    <physiologicalReaction direction="left-to-right" evidence="14">
        <dbReference type="Rhea" id="RHEA:40140"/>
    </physiologicalReaction>
</comment>
<keyword evidence="8" id="KW-0378">Hydrolase</keyword>
<evidence type="ECO:0000256" key="17">
    <source>
        <dbReference type="ARBA" id="ARBA00047734"/>
    </source>
</evidence>
<keyword evidence="7" id="KW-0963">Cytoplasm</keyword>
<evidence type="ECO:0000256" key="2">
    <source>
        <dbReference type="ARBA" id="ARBA00004123"/>
    </source>
</evidence>
<reference evidence="31" key="2">
    <citation type="submission" date="2025-08" db="UniProtKB">
        <authorList>
            <consortium name="Ensembl"/>
        </authorList>
    </citation>
    <scope>IDENTIFICATION</scope>
    <source>
        <strain evidence="31">Thorbecke</strain>
    </source>
</reference>
<evidence type="ECO:0000256" key="6">
    <source>
        <dbReference type="ARBA" id="ARBA00008324"/>
    </source>
</evidence>
<evidence type="ECO:0000256" key="20">
    <source>
        <dbReference type="ARBA" id="ARBA00048180"/>
    </source>
</evidence>
<evidence type="ECO:0000256" key="3">
    <source>
        <dbReference type="ARBA" id="ARBA00004173"/>
    </source>
</evidence>
<dbReference type="eggNOG" id="KOG3328">
    <property type="taxonomic scope" value="Eukaryota"/>
</dbReference>
<keyword evidence="11" id="KW-0496">Mitochondrion</keyword>
<dbReference type="CDD" id="cd03443">
    <property type="entry name" value="PaaI_thioesterase"/>
    <property type="match status" value="1"/>
</dbReference>
<evidence type="ECO:0000256" key="24">
    <source>
        <dbReference type="ARBA" id="ARBA00064709"/>
    </source>
</evidence>
<organism evidence="31 32">
    <name type="scientific">Oryctolagus cuniculus</name>
    <name type="common">Rabbit</name>
    <dbReference type="NCBI Taxonomy" id="9986"/>
    <lineage>
        <taxon>Eukaryota</taxon>
        <taxon>Metazoa</taxon>
        <taxon>Chordata</taxon>
        <taxon>Craniata</taxon>
        <taxon>Vertebrata</taxon>
        <taxon>Euteleostomi</taxon>
        <taxon>Mammalia</taxon>
        <taxon>Eutheria</taxon>
        <taxon>Euarchontoglires</taxon>
        <taxon>Glires</taxon>
        <taxon>Lagomorpha</taxon>
        <taxon>Leporidae</taxon>
        <taxon>Oryctolagus</taxon>
    </lineage>
</organism>
<comment type="catalytic activity">
    <reaction evidence="17">
        <text>hexadecanoyl-CoA + H2O = hexadecanoate + CoA + H(+)</text>
        <dbReference type="Rhea" id="RHEA:16645"/>
        <dbReference type="ChEBI" id="CHEBI:7896"/>
        <dbReference type="ChEBI" id="CHEBI:15377"/>
        <dbReference type="ChEBI" id="CHEBI:15378"/>
        <dbReference type="ChEBI" id="CHEBI:57287"/>
        <dbReference type="ChEBI" id="CHEBI:57379"/>
        <dbReference type="EC" id="3.1.2.2"/>
    </reaction>
    <physiologicalReaction direction="left-to-right" evidence="17">
        <dbReference type="Rhea" id="RHEA:16646"/>
    </physiologicalReaction>
</comment>